<dbReference type="GO" id="GO:0006606">
    <property type="term" value="P:protein import into nucleus"/>
    <property type="evidence" value="ECO:0007669"/>
    <property type="project" value="TreeGrafter"/>
</dbReference>
<sequence>FGCSALSDIIMYLIRNFIEIWRRAFYLDKINLEIEDMNSPGTSSSPTTYKNLKVKPKQSPVELKEKMRKNYKERVQKYRNVLINKYRGAAEEAEFRKSLTDIYKSMFKYADVDLTDEEEVELMEIIKNELVQEELQWWLEEYEKSHPDNDDWCDVDEDASVICPMCQKANFTLENRVLSCPNCKLTTTTDKNLTEIRCFIARSIAKHNDKCTGDVNFTTMPEHTHTYIYLMCFRCMMMETIV</sequence>
<dbReference type="EMBL" id="GDQN01007769">
    <property type="protein sequence ID" value="JAT83285.1"/>
    <property type="molecule type" value="Transcribed_RNA"/>
</dbReference>
<evidence type="ECO:0000256" key="1">
    <source>
        <dbReference type="ARBA" id="ARBA00022723"/>
    </source>
</evidence>
<dbReference type="AlphaFoldDB" id="A0A1E1W8L0"/>
<dbReference type="Pfam" id="PF14768">
    <property type="entry name" value="RPA_interact_C"/>
    <property type="match status" value="1"/>
</dbReference>
<dbReference type="PANTHER" id="PTHR31742:SF1">
    <property type="entry name" value="RPA-INTERACTING PROTEIN"/>
    <property type="match status" value="1"/>
</dbReference>
<protein>
    <recommendedName>
        <fullName evidence="4">RPA-interacting protein C-terminal domain-containing protein</fullName>
    </recommendedName>
</protein>
<dbReference type="PANTHER" id="PTHR31742">
    <property type="entry name" value="RPA-INTERACTING PROTEIN RPAIN"/>
    <property type="match status" value="1"/>
</dbReference>
<keyword evidence="2" id="KW-0863">Zinc-finger</keyword>
<organism evidence="5">
    <name type="scientific">Pectinophora gossypiella</name>
    <name type="common">Cotton pink bollworm</name>
    <name type="synonym">Depressaria gossypiella</name>
    <dbReference type="NCBI Taxonomy" id="13191"/>
    <lineage>
        <taxon>Eukaryota</taxon>
        <taxon>Metazoa</taxon>
        <taxon>Ecdysozoa</taxon>
        <taxon>Arthropoda</taxon>
        <taxon>Hexapoda</taxon>
        <taxon>Insecta</taxon>
        <taxon>Pterygota</taxon>
        <taxon>Neoptera</taxon>
        <taxon>Endopterygota</taxon>
        <taxon>Lepidoptera</taxon>
        <taxon>Glossata</taxon>
        <taxon>Ditrysia</taxon>
        <taxon>Gelechioidea</taxon>
        <taxon>Gelechiidae</taxon>
        <taxon>Apatetrinae</taxon>
        <taxon>Pectinophora</taxon>
    </lineage>
</organism>
<feature type="non-terminal residue" evidence="5">
    <location>
        <position position="1"/>
    </location>
</feature>
<feature type="domain" description="RPA-interacting protein C-terminal" evidence="4">
    <location>
        <begin position="162"/>
        <end position="239"/>
    </location>
</feature>
<evidence type="ECO:0000256" key="3">
    <source>
        <dbReference type="ARBA" id="ARBA00022833"/>
    </source>
</evidence>
<gene>
    <name evidence="5" type="ORF">g.7234</name>
</gene>
<dbReference type="InterPro" id="IPR028159">
    <property type="entry name" value="RPA_interact_C_dom"/>
</dbReference>
<evidence type="ECO:0000259" key="4">
    <source>
        <dbReference type="Pfam" id="PF14768"/>
    </source>
</evidence>
<dbReference type="GO" id="GO:0008270">
    <property type="term" value="F:zinc ion binding"/>
    <property type="evidence" value="ECO:0007669"/>
    <property type="project" value="UniProtKB-KW"/>
</dbReference>
<reference evidence="5" key="1">
    <citation type="submission" date="2015-09" db="EMBL/GenBank/DDBJ databases">
        <title>De novo assembly of Pectinophora gossypiella (Pink Bollworm) gut transcriptome.</title>
        <authorList>
            <person name="Tassone E.E."/>
        </authorList>
    </citation>
    <scope>NUCLEOTIDE SEQUENCE</scope>
</reference>
<evidence type="ECO:0000256" key="2">
    <source>
        <dbReference type="ARBA" id="ARBA00022771"/>
    </source>
</evidence>
<accession>A0A1E1W8L0</accession>
<proteinExistence type="predicted"/>
<name>A0A1E1W8L0_PECGO</name>
<dbReference type="GO" id="GO:0005634">
    <property type="term" value="C:nucleus"/>
    <property type="evidence" value="ECO:0007669"/>
    <property type="project" value="TreeGrafter"/>
</dbReference>
<keyword evidence="3" id="KW-0862">Zinc</keyword>
<evidence type="ECO:0000313" key="5">
    <source>
        <dbReference type="EMBL" id="JAT83285.1"/>
    </source>
</evidence>
<dbReference type="OrthoDB" id="435311at2759"/>
<keyword evidence="1" id="KW-0479">Metal-binding</keyword>
<dbReference type="InterPro" id="IPR028156">
    <property type="entry name" value="RIP"/>
</dbReference>